<feature type="signal peptide" evidence="1">
    <location>
        <begin position="1"/>
        <end position="26"/>
    </location>
</feature>
<dbReference type="Proteomes" id="UP001595420">
    <property type="component" value="Unassembled WGS sequence"/>
</dbReference>
<proteinExistence type="predicted"/>
<accession>A0ABV7BND0</accession>
<reference evidence="3" key="1">
    <citation type="journal article" date="2019" name="Int. J. Syst. Evol. Microbiol.">
        <title>The Global Catalogue of Microorganisms (GCM) 10K type strain sequencing project: providing services to taxonomists for standard genome sequencing and annotation.</title>
        <authorList>
            <consortium name="The Broad Institute Genomics Platform"/>
            <consortium name="The Broad Institute Genome Sequencing Center for Infectious Disease"/>
            <person name="Wu L."/>
            <person name="Ma J."/>
        </authorList>
    </citation>
    <scope>NUCLEOTIDE SEQUENCE [LARGE SCALE GENOMIC DNA]</scope>
    <source>
        <strain evidence="3">CGMCC 1.16855</strain>
    </source>
</reference>
<evidence type="ECO:0000313" key="3">
    <source>
        <dbReference type="Proteomes" id="UP001595420"/>
    </source>
</evidence>
<dbReference type="RefSeq" id="WP_216834885.1">
    <property type="nucleotide sequence ID" value="NZ_JAFNJS010000001.1"/>
</dbReference>
<evidence type="ECO:0000256" key="1">
    <source>
        <dbReference type="SAM" id="SignalP"/>
    </source>
</evidence>
<organism evidence="2 3">
    <name type="scientific">Falsiroseomonas tokyonensis</name>
    <dbReference type="NCBI Taxonomy" id="430521"/>
    <lineage>
        <taxon>Bacteria</taxon>
        <taxon>Pseudomonadati</taxon>
        <taxon>Pseudomonadota</taxon>
        <taxon>Alphaproteobacteria</taxon>
        <taxon>Acetobacterales</taxon>
        <taxon>Roseomonadaceae</taxon>
        <taxon>Falsiroseomonas</taxon>
    </lineage>
</organism>
<name>A0ABV7BND0_9PROT</name>
<sequence>MRKTTMATLLLGGLITLAPGMASAQAAYTWQGPTLLSAGNTLNGCRLRTPMATHTGSLALSNIFLTVSNTGQQPVRITADVELSGNNSRKSATISSGVIPAGSQASIQVFTPGGSTRDGTTLRVRFTSCVVVPN</sequence>
<protein>
    <recommendedName>
        <fullName evidence="4">DUF1573 domain-containing protein</fullName>
    </recommendedName>
</protein>
<dbReference type="EMBL" id="JBHRSB010000001">
    <property type="protein sequence ID" value="MFC2999087.1"/>
    <property type="molecule type" value="Genomic_DNA"/>
</dbReference>
<keyword evidence="1" id="KW-0732">Signal</keyword>
<gene>
    <name evidence="2" type="ORF">ACFOD3_04220</name>
</gene>
<feature type="chain" id="PRO_5046594759" description="DUF1573 domain-containing protein" evidence="1">
    <location>
        <begin position="27"/>
        <end position="134"/>
    </location>
</feature>
<evidence type="ECO:0000313" key="2">
    <source>
        <dbReference type="EMBL" id="MFC2999087.1"/>
    </source>
</evidence>
<evidence type="ECO:0008006" key="4">
    <source>
        <dbReference type="Google" id="ProtNLM"/>
    </source>
</evidence>
<comment type="caution">
    <text evidence="2">The sequence shown here is derived from an EMBL/GenBank/DDBJ whole genome shotgun (WGS) entry which is preliminary data.</text>
</comment>
<keyword evidence="3" id="KW-1185">Reference proteome</keyword>